<feature type="domain" description="PRTase-CE" evidence="1">
    <location>
        <begin position="45"/>
        <end position="262"/>
    </location>
</feature>
<protein>
    <recommendedName>
        <fullName evidence="1">PRTase-CE domain-containing protein</fullName>
    </recommendedName>
</protein>
<keyword evidence="3" id="KW-1185">Reference proteome</keyword>
<evidence type="ECO:0000313" key="2">
    <source>
        <dbReference type="EMBL" id="MEQ2471943.1"/>
    </source>
</evidence>
<dbReference type="EMBL" id="JBBMFE010000003">
    <property type="protein sequence ID" value="MEQ2471943.1"/>
    <property type="molecule type" value="Genomic_DNA"/>
</dbReference>
<gene>
    <name evidence="2" type="ORF">WMO29_05485</name>
</gene>
<proteinExistence type="predicted"/>
<evidence type="ECO:0000313" key="3">
    <source>
        <dbReference type="Proteomes" id="UP001438008"/>
    </source>
</evidence>
<dbReference type="InterPro" id="IPR056920">
    <property type="entry name" value="PRTase-CE"/>
</dbReference>
<dbReference type="Pfam" id="PF24390">
    <property type="entry name" value="PRTase-CE"/>
    <property type="match status" value="1"/>
</dbReference>
<reference evidence="2 3" key="1">
    <citation type="submission" date="2024-03" db="EMBL/GenBank/DDBJ databases">
        <title>Human intestinal bacterial collection.</title>
        <authorList>
            <person name="Pauvert C."/>
            <person name="Hitch T.C.A."/>
            <person name="Clavel T."/>
        </authorList>
    </citation>
    <scope>NUCLEOTIDE SEQUENCE [LARGE SCALE GENOMIC DNA]</scope>
    <source>
        <strain evidence="2 3">CLA-AA-H132</strain>
    </source>
</reference>
<comment type="caution">
    <text evidence="2">The sequence shown here is derived from an EMBL/GenBank/DDBJ whole genome shotgun (WGS) entry which is preliminary data.</text>
</comment>
<name>A0ABV1FEX5_9FIRM</name>
<dbReference type="RefSeq" id="WP_349164100.1">
    <property type="nucleotide sequence ID" value="NZ_JBBMFE010000003.1"/>
</dbReference>
<evidence type="ECO:0000259" key="1">
    <source>
        <dbReference type="Pfam" id="PF24390"/>
    </source>
</evidence>
<accession>A0ABV1FEX5</accession>
<sequence>MEKVLDIFEKCKRRWEIEQDTENAFQRYPEWLGKMPEELAKIVNSLMPGFDYYTHQNVNEELVALHEKLQKMQGVEFENTIYCVLPNKEGRLNSGYEYIIEYRMLNRLSCHVVIPNLKEMPKEDLDYIENIVFVDDFGGSGKTFKDYIMANKDIMRDKHIYYLVVHVMEKALKKIEELRIEAKLNISVLYGTCTPAAFERNFQPAERRKDFKRLSVEYGLPEKNVLGYKNTEALVAFYNNTPNNTLPIFWKDVEGNKALFPRNDDEKPSWKMMKRDKELRSESNYLRKSRNDRRIC</sequence>
<organism evidence="2 3">
    <name type="scientific">Laedolimicola intestinihominis</name>
    <dbReference type="NCBI Taxonomy" id="3133166"/>
    <lineage>
        <taxon>Bacteria</taxon>
        <taxon>Bacillati</taxon>
        <taxon>Bacillota</taxon>
        <taxon>Clostridia</taxon>
        <taxon>Lachnospirales</taxon>
        <taxon>Lachnospiraceae</taxon>
        <taxon>Laedolimicola</taxon>
    </lineage>
</organism>
<dbReference type="Proteomes" id="UP001438008">
    <property type="component" value="Unassembled WGS sequence"/>
</dbReference>